<sequence>MKFSTLLIGFTGLLASTVQAGIFTDQPFEKVTWNSGSKYDVIWNDDGKSPSIKTLNNLKIELMAGTEDTQFPVDVIATGVKGTAQKVSYTVKKNIGPSGNFYFIKYTSGSYTAYSGTFTIAGTTGNIPNFDPNNPGVPLTATKSGASTSTSDASSPSSTSSASAAGQTSSSSSASPSTSAVPKSSGSSTIYPSSNMAGLSLAIVLLAVSYLY</sequence>
<dbReference type="PANTHER" id="PTHR28154:SF1">
    <property type="entry name" value="CELL WALL SYNTHESIS PROTEIN KNH1-RELATED"/>
    <property type="match status" value="1"/>
</dbReference>
<dbReference type="EMBL" id="CAJVPV010001091">
    <property type="protein sequence ID" value="CAG8486108.1"/>
    <property type="molecule type" value="Genomic_DNA"/>
</dbReference>
<dbReference type="OrthoDB" id="2432613at2759"/>
<evidence type="ECO:0000256" key="2">
    <source>
        <dbReference type="SAM" id="MobiDB-lite"/>
    </source>
</evidence>
<dbReference type="InterPro" id="IPR045328">
    <property type="entry name" value="Kre9/Knh1"/>
</dbReference>
<evidence type="ECO:0000313" key="6">
    <source>
        <dbReference type="Proteomes" id="UP000789342"/>
    </source>
</evidence>
<evidence type="ECO:0000256" key="3">
    <source>
        <dbReference type="SAM" id="SignalP"/>
    </source>
</evidence>
<name>A0A9N8WDG5_9GLOM</name>
<feature type="region of interest" description="Disordered" evidence="2">
    <location>
        <begin position="129"/>
        <end position="186"/>
    </location>
</feature>
<dbReference type="GO" id="GO:0042546">
    <property type="term" value="P:cell wall biogenesis"/>
    <property type="evidence" value="ECO:0007669"/>
    <property type="project" value="InterPro"/>
</dbReference>
<evidence type="ECO:0000256" key="1">
    <source>
        <dbReference type="ARBA" id="ARBA00022729"/>
    </source>
</evidence>
<accession>A0A9N8WDG5</accession>
<comment type="caution">
    <text evidence="5">The sequence shown here is derived from an EMBL/GenBank/DDBJ whole genome shotgun (WGS) entry which is preliminary data.</text>
</comment>
<dbReference type="GO" id="GO:0006078">
    <property type="term" value="P:(1-&gt;6)-beta-D-glucan biosynthetic process"/>
    <property type="evidence" value="ECO:0007669"/>
    <property type="project" value="InterPro"/>
</dbReference>
<dbReference type="AlphaFoldDB" id="A0A9N8WDG5"/>
<organism evidence="5 6">
    <name type="scientific">Acaulospora morrowiae</name>
    <dbReference type="NCBI Taxonomy" id="94023"/>
    <lineage>
        <taxon>Eukaryota</taxon>
        <taxon>Fungi</taxon>
        <taxon>Fungi incertae sedis</taxon>
        <taxon>Mucoromycota</taxon>
        <taxon>Glomeromycotina</taxon>
        <taxon>Glomeromycetes</taxon>
        <taxon>Diversisporales</taxon>
        <taxon>Acaulosporaceae</taxon>
        <taxon>Acaulospora</taxon>
    </lineage>
</organism>
<gene>
    <name evidence="5" type="ORF">AMORRO_LOCUS2549</name>
</gene>
<keyword evidence="1 3" id="KW-0732">Signal</keyword>
<dbReference type="Proteomes" id="UP000789342">
    <property type="component" value="Unassembled WGS sequence"/>
</dbReference>
<dbReference type="InterPro" id="IPR018466">
    <property type="entry name" value="Kre9/Knh1-like_N"/>
</dbReference>
<reference evidence="5" key="1">
    <citation type="submission" date="2021-06" db="EMBL/GenBank/DDBJ databases">
        <authorList>
            <person name="Kallberg Y."/>
            <person name="Tangrot J."/>
            <person name="Rosling A."/>
        </authorList>
    </citation>
    <scope>NUCLEOTIDE SEQUENCE</scope>
    <source>
        <strain evidence="5">CL551</strain>
    </source>
</reference>
<feature type="compositionally biased region" description="Low complexity" evidence="2">
    <location>
        <begin position="140"/>
        <end position="186"/>
    </location>
</feature>
<protein>
    <submittedName>
        <fullName evidence="5">1362_t:CDS:1</fullName>
    </submittedName>
</protein>
<feature type="signal peptide" evidence="3">
    <location>
        <begin position="1"/>
        <end position="20"/>
    </location>
</feature>
<keyword evidence="6" id="KW-1185">Reference proteome</keyword>
<feature type="domain" description="Yeast cell wall synthesis Kre9/Knh1-like N-terminal" evidence="4">
    <location>
        <begin position="27"/>
        <end position="120"/>
    </location>
</feature>
<dbReference type="PANTHER" id="PTHR28154">
    <property type="entry name" value="CELL WALL SYNTHESIS PROTEIN KNH1-RELATED"/>
    <property type="match status" value="1"/>
</dbReference>
<feature type="chain" id="PRO_5040188958" evidence="3">
    <location>
        <begin position="21"/>
        <end position="212"/>
    </location>
</feature>
<evidence type="ECO:0000259" key="4">
    <source>
        <dbReference type="Pfam" id="PF10342"/>
    </source>
</evidence>
<evidence type="ECO:0000313" key="5">
    <source>
        <dbReference type="EMBL" id="CAG8486108.1"/>
    </source>
</evidence>
<dbReference type="Pfam" id="PF10342">
    <property type="entry name" value="Kre9_KNH"/>
    <property type="match status" value="1"/>
</dbReference>
<proteinExistence type="predicted"/>